<comment type="caution">
    <text evidence="4">The sequence shown here is derived from an EMBL/GenBank/DDBJ whole genome shotgun (WGS) entry which is preliminary data.</text>
</comment>
<dbReference type="Gene3D" id="2.60.40.10">
    <property type="entry name" value="Immunoglobulins"/>
    <property type="match status" value="4"/>
</dbReference>
<protein>
    <submittedName>
        <fullName evidence="5">Adhesin/invasin</fullName>
    </submittedName>
    <submittedName>
        <fullName evidence="4">Putative invasin</fullName>
    </submittedName>
</protein>
<feature type="domain" description="Big-1" evidence="3">
    <location>
        <begin position="938"/>
        <end position="1033"/>
    </location>
</feature>
<keyword evidence="7" id="KW-1185">Reference proteome</keyword>
<dbReference type="FunFam" id="2.40.160.160:FF:000001">
    <property type="entry name" value="Intimin-like inverse autotransporter SinH"/>
    <property type="match status" value="1"/>
</dbReference>
<dbReference type="Proteomes" id="UP000225605">
    <property type="component" value="Unassembled WGS sequence"/>
</dbReference>
<dbReference type="InterPro" id="IPR003535">
    <property type="entry name" value="Intimin/invasin_bac"/>
</dbReference>
<dbReference type="InterPro" id="IPR024519">
    <property type="entry name" value="IAT_beta"/>
</dbReference>
<proteinExistence type="inferred from homology"/>
<gene>
    <name evidence="5" type="ORF">BDE27_1513</name>
    <name evidence="4" type="ORF">Xehl_01909</name>
</gene>
<sequence>MLPYIVNIIRFFVFMCFSLLSLSSMSAGSDHNIKTEEKYLQNTEQKNNTDFRIKKSSKKLLNSNNKREDNLNKNNDASINNNLNSINQSIQIAGNILSSSPSELAEQAKSYALNKFNSTVSSGAQKWLSQFGTARISFGLDRKGTLKNNSFDLLLPLYDNKVDWLSFSQLGYRNKDNRDTINLGLGGRYFYQNWMYGLNTFYDYDLTGKNQRLGLGGEIWGDYIKLSANTYYRLSNWQNSRNFVGYYERPANGYDINGEFFLPAYPNLGAKLTYEQYFGDKVTLFNRDTKQKKPNLVKLGLTYTPVPLFTLGVDYKQGGSRHSETQFLANFNYKLGVPLSMQLSSENVAVARTLAGSRYDLVERNNHIVLEHQKKPIAQLSLPETIIGYSQEQLDITVKLSSNAFVKQIHWTTNKDFEQHGGKLSSRVGHTIKVTLPTYLSGDSQNNNYPIYALAELEDGQKSAPVAMRVIVRPFMLKKQEGAYFTPAGPLPATGDKKDGYTFNPVITFDTVNGAPIKNATINQVQWITEPKIGSDTGVQFIDWETSDSVTLDENGYFKRKPVLVSSQPHKDVKVYLQLDSQPPQLVGEVSFDENPASFHVDKVEVLPSVPSLIANGSQAYTYSAVVLDGDNNPVRNQKIANVNWSKDKNQNGLIWNPLNGEVKTDEEGKLTTTLASIVAIEDIMVSLTIGSHKPVPAEQAVSFTTDTSKYHIHHSIVSVEPTNSLSADGQQYYTYKAVIVDRQENPVRNQKIANVKWSITQNGQSENHNNHLIFKDKEDTTNENGELTAKLSSTKAIQNVLVLLSIEDLNPVPAQRPVTFTEDTKDYRINGDIQVNPSKILTADDHQKYTYTATIVGIDGSPVFKKSIPNAIWKIDYPANTDGLKLDQSDMTTNDKGQLTAHLTSTKVLKGVIVSLTVGNQKPIQAKRAVDFKSEQMSIIVTPSSPILVGNNYTLTVNVKDATGNNPETNKKVNWAIKAPDQTAVTFTSTTSTTDGSGNASITLTSIQAQTVTVETSAEGVETTKSVDVEFKRPTIQKIEIKQPNGTILPGGEYDFAATISGTEVDDIDKYKGKFEWMLKSSTGKGLSLSPQGEVNITPNNGGILTAKLTSQKDQPVVADAVVCLTIVGAPASELPKCADPVNFKIELEISYVEIWGVNRAGQKEGFDPNKPLSGDGKSVYQYRALIVEKGSKKPILNYPFSHITWVRDHTDVTNAEVPPLEWDKEGKTDENGYLYATLKSNVGVDDVEVMLNMVGANGSKLSQSANNKVSFKVVPELAALKVYKYDTKTKTVDKSVSKLFTEQERPYNIFRQLVAELKSVKGEELVEPGDAAGYSLQQDGGGWPAISVDEQTGLVTFDSLGRGKVILDITKRNGTKRQYTYAFFPKMMLVSISNSNPISYPLDDDNNCEQEINNNGQHNQSPLYSELISTGTGTTLSDEFPDAYKFGILEGFINIDKTPYIKMLKSRQGSGIYLAYDTVTGKEIPNDDPNQSIDAYVLCALYYN</sequence>
<evidence type="ECO:0000313" key="6">
    <source>
        <dbReference type="Proteomes" id="UP000225605"/>
    </source>
</evidence>
<dbReference type="Gene3D" id="2.40.160.160">
    <property type="entry name" value="Inverse autotransporter, beta-domain"/>
    <property type="match status" value="1"/>
</dbReference>
<dbReference type="RefSeq" id="WP_099132226.1">
    <property type="nucleotide sequence ID" value="NZ_CAWNOJ010000097.1"/>
</dbReference>
<dbReference type="PANTHER" id="PTHR39576">
    <property type="entry name" value="ATTACHING AND EFFACING PROTEIN HOMOLOG-RELATED-RELATED"/>
    <property type="match status" value="1"/>
</dbReference>
<dbReference type="Pfam" id="PF02369">
    <property type="entry name" value="Big_1"/>
    <property type="match status" value="1"/>
</dbReference>
<reference evidence="4 6" key="1">
    <citation type="journal article" date="2017" name="Nat. Microbiol.">
        <title>Natural product diversity associated with the nematode symbionts Photorhabdus and Xenorhabdus.</title>
        <authorList>
            <person name="Tobias N.J."/>
            <person name="Wolff H."/>
            <person name="Djahanschiri B."/>
            <person name="Grundmann F."/>
            <person name="Kronenwerth M."/>
            <person name="Shi Y.M."/>
            <person name="Simonyi S."/>
            <person name="Grun P."/>
            <person name="Shapiro-Ilan D."/>
            <person name="Pidot S.J."/>
            <person name="Stinear T.P."/>
            <person name="Ebersberger I."/>
            <person name="Bode H.B."/>
        </authorList>
    </citation>
    <scope>NUCLEOTIDE SEQUENCE [LARGE SCALE GENOMIC DNA]</scope>
    <source>
        <strain evidence="4 6">DSM 16337</strain>
    </source>
</reference>
<reference evidence="5 7" key="2">
    <citation type="submission" date="2018-09" db="EMBL/GenBank/DDBJ databases">
        <title>Genomic Encyclopedia of Archaeal and Bacterial Type Strains, Phase II (KMG-II): from individual species to whole genera.</title>
        <authorList>
            <person name="Goeker M."/>
        </authorList>
    </citation>
    <scope>NUCLEOTIDE SEQUENCE [LARGE SCALE GENOMIC DNA]</scope>
    <source>
        <strain evidence="5 7">DSM 16337</strain>
    </source>
</reference>
<name>A0A2D0IS35_9GAMM</name>
<accession>A0A2D0IS35</accession>
<feature type="signal peptide" evidence="2">
    <location>
        <begin position="1"/>
        <end position="26"/>
    </location>
</feature>
<dbReference type="InterPro" id="IPR003344">
    <property type="entry name" value="Big_1_dom"/>
</dbReference>
<dbReference type="OrthoDB" id="6437047at2"/>
<comment type="similarity">
    <text evidence="1">Belongs to the intimin/invasin family.</text>
</comment>
<dbReference type="PANTHER" id="PTHR39576:SF2">
    <property type="entry name" value="ATTACHING AND EFFACING PROTEIN HOMOLOG-RELATED"/>
    <property type="match status" value="1"/>
</dbReference>
<keyword evidence="2" id="KW-0732">Signal</keyword>
<dbReference type="PROSITE" id="PS51127">
    <property type="entry name" value="BIG1"/>
    <property type="match status" value="1"/>
</dbReference>
<dbReference type="InterPro" id="IPR051715">
    <property type="entry name" value="Intimin-Invasin_domain"/>
</dbReference>
<dbReference type="SMART" id="SM00634">
    <property type="entry name" value="BID_1"/>
    <property type="match status" value="2"/>
</dbReference>
<dbReference type="PRINTS" id="PR01369">
    <property type="entry name" value="INTIMIN"/>
</dbReference>
<dbReference type="GO" id="GO:0009279">
    <property type="term" value="C:cell outer membrane"/>
    <property type="evidence" value="ECO:0007669"/>
    <property type="project" value="TreeGrafter"/>
</dbReference>
<dbReference type="GO" id="GO:0007155">
    <property type="term" value="P:cell adhesion"/>
    <property type="evidence" value="ECO:0007669"/>
    <property type="project" value="InterPro"/>
</dbReference>
<dbReference type="EMBL" id="RAQI01000002">
    <property type="protein sequence ID" value="RKE91297.1"/>
    <property type="molecule type" value="Genomic_DNA"/>
</dbReference>
<dbReference type="Pfam" id="PF11924">
    <property type="entry name" value="IAT_beta"/>
    <property type="match status" value="1"/>
</dbReference>
<evidence type="ECO:0000256" key="1">
    <source>
        <dbReference type="ARBA" id="ARBA00010116"/>
    </source>
</evidence>
<dbReference type="EMBL" id="NIBT01000008">
    <property type="protein sequence ID" value="PHM24659.1"/>
    <property type="molecule type" value="Genomic_DNA"/>
</dbReference>
<evidence type="ECO:0000313" key="5">
    <source>
        <dbReference type="EMBL" id="RKE91297.1"/>
    </source>
</evidence>
<dbReference type="InterPro" id="IPR013783">
    <property type="entry name" value="Ig-like_fold"/>
</dbReference>
<evidence type="ECO:0000313" key="4">
    <source>
        <dbReference type="EMBL" id="PHM24659.1"/>
    </source>
</evidence>
<dbReference type="InterPro" id="IPR038177">
    <property type="entry name" value="IAT_beta_sf"/>
</dbReference>
<evidence type="ECO:0000313" key="7">
    <source>
        <dbReference type="Proteomes" id="UP000283568"/>
    </source>
</evidence>
<evidence type="ECO:0000256" key="2">
    <source>
        <dbReference type="SAM" id="SignalP"/>
    </source>
</evidence>
<evidence type="ECO:0000259" key="3">
    <source>
        <dbReference type="PROSITE" id="PS51127"/>
    </source>
</evidence>
<organism evidence="4 6">
    <name type="scientific">Xenorhabdus ehlersii</name>
    <dbReference type="NCBI Taxonomy" id="290111"/>
    <lineage>
        <taxon>Bacteria</taxon>
        <taxon>Pseudomonadati</taxon>
        <taxon>Pseudomonadota</taxon>
        <taxon>Gammaproteobacteria</taxon>
        <taxon>Enterobacterales</taxon>
        <taxon>Morganellaceae</taxon>
        <taxon>Xenorhabdus</taxon>
    </lineage>
</organism>
<dbReference type="Proteomes" id="UP000283568">
    <property type="component" value="Unassembled WGS sequence"/>
</dbReference>
<feature type="chain" id="PRO_5012767908" evidence="2">
    <location>
        <begin position="27"/>
        <end position="1506"/>
    </location>
</feature>
<dbReference type="SUPFAM" id="SSF49373">
    <property type="entry name" value="Invasin/intimin cell-adhesion fragments"/>
    <property type="match status" value="4"/>
</dbReference>
<dbReference type="InterPro" id="IPR008964">
    <property type="entry name" value="Invasin/intimin_cell_adhesion"/>
</dbReference>